<keyword evidence="4" id="KW-1185">Reference proteome</keyword>
<reference evidence="2" key="2">
    <citation type="submission" date="2010-07" db="EMBL/GenBank/DDBJ databases">
        <authorList>
            <consortium name="The Broad Institute Genome Sequencing Platform"/>
            <consortium name="Broad Institute Genome Sequencing Center for Infectious Disease"/>
            <person name="Ma L.-J."/>
            <person name="Dead R."/>
            <person name="Young S."/>
            <person name="Zeng Q."/>
            <person name="Koehrsen M."/>
            <person name="Alvarado L."/>
            <person name="Berlin A."/>
            <person name="Chapman S.B."/>
            <person name="Chen Z."/>
            <person name="Freedman E."/>
            <person name="Gellesch M."/>
            <person name="Goldberg J."/>
            <person name="Griggs A."/>
            <person name="Gujja S."/>
            <person name="Heilman E.R."/>
            <person name="Heiman D."/>
            <person name="Hepburn T."/>
            <person name="Howarth C."/>
            <person name="Jen D."/>
            <person name="Larson L."/>
            <person name="Mehta T."/>
            <person name="Neiman D."/>
            <person name="Pearson M."/>
            <person name="Roberts A."/>
            <person name="Saif S."/>
            <person name="Shea T."/>
            <person name="Shenoy N."/>
            <person name="Sisk P."/>
            <person name="Stolte C."/>
            <person name="Sykes S."/>
            <person name="Walk T."/>
            <person name="White J."/>
            <person name="Yandava C."/>
            <person name="Haas B."/>
            <person name="Nusbaum C."/>
            <person name="Birren B."/>
        </authorList>
    </citation>
    <scope>NUCLEOTIDE SEQUENCE</scope>
    <source>
        <strain evidence="2">R3-111a-1</strain>
    </source>
</reference>
<evidence type="ECO:0000256" key="1">
    <source>
        <dbReference type="SAM" id="MobiDB-lite"/>
    </source>
</evidence>
<evidence type="ECO:0000313" key="4">
    <source>
        <dbReference type="Proteomes" id="UP000006039"/>
    </source>
</evidence>
<reference evidence="3" key="4">
    <citation type="journal article" date="2015" name="G3 (Bethesda)">
        <title>Genome sequences of three phytopathogenic species of the Magnaporthaceae family of fungi.</title>
        <authorList>
            <person name="Okagaki L.H."/>
            <person name="Nunes C.C."/>
            <person name="Sailsbery J."/>
            <person name="Clay B."/>
            <person name="Brown D."/>
            <person name="John T."/>
            <person name="Oh Y."/>
            <person name="Young N."/>
            <person name="Fitzgerald M."/>
            <person name="Haas B.J."/>
            <person name="Zeng Q."/>
            <person name="Young S."/>
            <person name="Adiconis X."/>
            <person name="Fan L."/>
            <person name="Levin J.Z."/>
            <person name="Mitchell T.K."/>
            <person name="Okubara P.A."/>
            <person name="Farman M.L."/>
            <person name="Kohn L.M."/>
            <person name="Birren B."/>
            <person name="Ma L.-J."/>
            <person name="Dean R.A."/>
        </authorList>
    </citation>
    <scope>NUCLEOTIDE SEQUENCE</scope>
    <source>
        <strain evidence="3">R3-111a-1</strain>
    </source>
</reference>
<dbReference type="AlphaFoldDB" id="J3NJT9"/>
<proteinExistence type="predicted"/>
<evidence type="ECO:0000313" key="2">
    <source>
        <dbReference type="EMBL" id="EJT81542.1"/>
    </source>
</evidence>
<protein>
    <submittedName>
        <fullName evidence="2 3">Uncharacterized protein</fullName>
    </submittedName>
</protein>
<dbReference type="HOGENOM" id="CLU_2722369_0_0_1"/>
<dbReference type="VEuPathDB" id="FungiDB:GGTG_01520"/>
<dbReference type="EMBL" id="GL385395">
    <property type="protein sequence ID" value="EJT81542.1"/>
    <property type="molecule type" value="Genomic_DNA"/>
</dbReference>
<gene>
    <name evidence="3" type="primary">20341978</name>
    <name evidence="2" type="ORF">GGTG_01520</name>
</gene>
<reference evidence="2" key="3">
    <citation type="submission" date="2010-09" db="EMBL/GenBank/DDBJ databases">
        <title>Annotation of Gaeumannomyces graminis var. tritici R3-111a-1.</title>
        <authorList>
            <consortium name="The Broad Institute Genome Sequencing Platform"/>
            <person name="Ma L.-J."/>
            <person name="Dead R."/>
            <person name="Young S.K."/>
            <person name="Zeng Q."/>
            <person name="Gargeya S."/>
            <person name="Fitzgerald M."/>
            <person name="Haas B."/>
            <person name="Abouelleil A."/>
            <person name="Alvarado L."/>
            <person name="Arachchi H.M."/>
            <person name="Berlin A."/>
            <person name="Brown A."/>
            <person name="Chapman S.B."/>
            <person name="Chen Z."/>
            <person name="Dunbar C."/>
            <person name="Freedman E."/>
            <person name="Gearin G."/>
            <person name="Gellesch M."/>
            <person name="Goldberg J."/>
            <person name="Griggs A."/>
            <person name="Gujja S."/>
            <person name="Heiman D."/>
            <person name="Howarth C."/>
            <person name="Larson L."/>
            <person name="Lui A."/>
            <person name="MacDonald P.J.P."/>
            <person name="Mehta T."/>
            <person name="Montmayeur A."/>
            <person name="Murphy C."/>
            <person name="Neiman D."/>
            <person name="Pearson M."/>
            <person name="Priest M."/>
            <person name="Roberts A."/>
            <person name="Saif S."/>
            <person name="Shea T."/>
            <person name="Shenoy N."/>
            <person name="Sisk P."/>
            <person name="Stolte C."/>
            <person name="Sykes S."/>
            <person name="Yandava C."/>
            <person name="Wortman J."/>
            <person name="Nusbaum C."/>
            <person name="Birren B."/>
        </authorList>
    </citation>
    <scope>NUCLEOTIDE SEQUENCE</scope>
    <source>
        <strain evidence="2">R3-111a-1</strain>
    </source>
</reference>
<organism evidence="2">
    <name type="scientific">Gaeumannomyces tritici (strain R3-111a-1)</name>
    <name type="common">Wheat and barley take-all root rot fungus</name>
    <name type="synonym">Gaeumannomyces graminis var. tritici</name>
    <dbReference type="NCBI Taxonomy" id="644352"/>
    <lineage>
        <taxon>Eukaryota</taxon>
        <taxon>Fungi</taxon>
        <taxon>Dikarya</taxon>
        <taxon>Ascomycota</taxon>
        <taxon>Pezizomycotina</taxon>
        <taxon>Sordariomycetes</taxon>
        <taxon>Sordariomycetidae</taxon>
        <taxon>Magnaporthales</taxon>
        <taxon>Magnaporthaceae</taxon>
        <taxon>Gaeumannomyces</taxon>
    </lineage>
</organism>
<sequence length="72" mass="7782">MHTRQERVWTWRGGKIGQKTKLSSVVSSGKGGTAVPSRREHASQVLGGAARRDGQSRDVADSTPFFDVGTIK</sequence>
<name>J3NJT9_GAET3</name>
<dbReference type="EnsemblFungi" id="EJT81542">
    <property type="protein sequence ID" value="EJT81542"/>
    <property type="gene ID" value="GGTG_01520"/>
</dbReference>
<feature type="region of interest" description="Disordered" evidence="1">
    <location>
        <begin position="20"/>
        <end position="41"/>
    </location>
</feature>
<dbReference type="GeneID" id="20341978"/>
<dbReference type="RefSeq" id="XP_009217551.1">
    <property type="nucleotide sequence ID" value="XM_009219287.1"/>
</dbReference>
<evidence type="ECO:0000313" key="3">
    <source>
        <dbReference type="EnsemblFungi" id="EJT81542"/>
    </source>
</evidence>
<reference evidence="4" key="1">
    <citation type="submission" date="2010-07" db="EMBL/GenBank/DDBJ databases">
        <title>The genome sequence of Gaeumannomyces graminis var. tritici strain R3-111a-1.</title>
        <authorList>
            <consortium name="The Broad Institute Genome Sequencing Platform"/>
            <person name="Ma L.-J."/>
            <person name="Dead R."/>
            <person name="Young S."/>
            <person name="Zeng Q."/>
            <person name="Koehrsen M."/>
            <person name="Alvarado L."/>
            <person name="Berlin A."/>
            <person name="Chapman S.B."/>
            <person name="Chen Z."/>
            <person name="Freedman E."/>
            <person name="Gellesch M."/>
            <person name="Goldberg J."/>
            <person name="Griggs A."/>
            <person name="Gujja S."/>
            <person name="Heilman E.R."/>
            <person name="Heiman D."/>
            <person name="Hepburn T."/>
            <person name="Howarth C."/>
            <person name="Jen D."/>
            <person name="Larson L."/>
            <person name="Mehta T."/>
            <person name="Neiman D."/>
            <person name="Pearson M."/>
            <person name="Roberts A."/>
            <person name="Saif S."/>
            <person name="Shea T."/>
            <person name="Shenoy N."/>
            <person name="Sisk P."/>
            <person name="Stolte C."/>
            <person name="Sykes S."/>
            <person name="Walk T."/>
            <person name="White J."/>
            <person name="Yandava C."/>
            <person name="Haas B."/>
            <person name="Nusbaum C."/>
            <person name="Birren B."/>
        </authorList>
    </citation>
    <scope>NUCLEOTIDE SEQUENCE [LARGE SCALE GENOMIC DNA]</scope>
    <source>
        <strain evidence="4">R3-111a-1</strain>
    </source>
</reference>
<accession>J3NJT9</accession>
<reference evidence="3" key="5">
    <citation type="submission" date="2018-04" db="UniProtKB">
        <authorList>
            <consortium name="EnsemblFungi"/>
        </authorList>
    </citation>
    <scope>IDENTIFICATION</scope>
    <source>
        <strain evidence="3">R3-111a-1</strain>
    </source>
</reference>
<dbReference type="Proteomes" id="UP000006039">
    <property type="component" value="Unassembled WGS sequence"/>
</dbReference>